<feature type="domain" description="Pyridoxine 5'-phosphate oxidase dimerisation C-terminal" evidence="6">
    <location>
        <begin position="187"/>
        <end position="230"/>
    </location>
</feature>
<dbReference type="GO" id="GO:0008615">
    <property type="term" value="P:pyridoxine biosynthetic process"/>
    <property type="evidence" value="ECO:0007669"/>
    <property type="project" value="InterPro"/>
</dbReference>
<accession>A0A6J6MVZ3</accession>
<dbReference type="SUPFAM" id="SSF50475">
    <property type="entry name" value="FMN-binding split barrel"/>
    <property type="match status" value="1"/>
</dbReference>
<keyword evidence="4" id="KW-0560">Oxidoreductase</keyword>
<dbReference type="InterPro" id="IPR011576">
    <property type="entry name" value="Pyridox_Oxase_N"/>
</dbReference>
<dbReference type="PANTHER" id="PTHR10851">
    <property type="entry name" value="PYRIDOXINE-5-PHOSPHATE OXIDASE"/>
    <property type="match status" value="1"/>
</dbReference>
<evidence type="ECO:0000313" key="7">
    <source>
        <dbReference type="EMBL" id="CAB4678012.1"/>
    </source>
</evidence>
<feature type="domain" description="Pyridoxamine 5'-phosphate oxidase N-terminal" evidence="5">
    <location>
        <begin position="54"/>
        <end position="165"/>
    </location>
</feature>
<name>A0A6J6MVZ3_9ZZZZ</name>
<reference evidence="7" key="1">
    <citation type="submission" date="2020-05" db="EMBL/GenBank/DDBJ databases">
        <authorList>
            <person name="Chiriac C."/>
            <person name="Salcher M."/>
            <person name="Ghai R."/>
            <person name="Kavagutti S V."/>
        </authorList>
    </citation>
    <scope>NUCLEOTIDE SEQUENCE</scope>
</reference>
<comment type="cofactor">
    <cofactor evidence="1">
        <name>FMN</name>
        <dbReference type="ChEBI" id="CHEBI:58210"/>
    </cofactor>
</comment>
<dbReference type="InterPro" id="IPR019576">
    <property type="entry name" value="Pyridoxamine_oxidase_dimer_C"/>
</dbReference>
<dbReference type="EMBL" id="CAFBAA010000001">
    <property type="protein sequence ID" value="CAB4839907.1"/>
    <property type="molecule type" value="Genomic_DNA"/>
</dbReference>
<evidence type="ECO:0000313" key="8">
    <source>
        <dbReference type="EMBL" id="CAB4839907.1"/>
    </source>
</evidence>
<evidence type="ECO:0000256" key="2">
    <source>
        <dbReference type="ARBA" id="ARBA00022630"/>
    </source>
</evidence>
<keyword evidence="2" id="KW-0285">Flavoprotein</keyword>
<protein>
    <submittedName>
        <fullName evidence="7">Unannotated protein</fullName>
    </submittedName>
</protein>
<dbReference type="PANTHER" id="PTHR10851:SF0">
    <property type="entry name" value="PYRIDOXINE-5'-PHOSPHATE OXIDASE"/>
    <property type="match status" value="1"/>
</dbReference>
<dbReference type="PIRSF" id="PIRSF000190">
    <property type="entry name" value="Pyd_amn-ph_oxd"/>
    <property type="match status" value="1"/>
</dbReference>
<sequence length="230" mass="25999">MSKKEDSSRPSSEISADISKMRRSYGEAGLGELHADPFAFFRSWLTAAHENPLVVEANAMVLSTVDSSGQPWSRSVLLKGVSEGQSPAFQFYSNYGSAKAEQLAHEPRASLLFPWYPLERQVIITGTVTQVSREESAAYFHSRPWTSQIGAWASAQSTVLDSPDTLQEKWREMSERYPTEVPLPDHWGGFALTASTIEFWQGRHSRLHDRARYARVNNSSNEWEITRLYP</sequence>
<proteinExistence type="inferred from homology"/>
<evidence type="ECO:0000256" key="1">
    <source>
        <dbReference type="ARBA" id="ARBA00001917"/>
    </source>
</evidence>
<evidence type="ECO:0000256" key="4">
    <source>
        <dbReference type="ARBA" id="ARBA00023002"/>
    </source>
</evidence>
<dbReference type="NCBIfam" id="NF004231">
    <property type="entry name" value="PRK05679.1"/>
    <property type="match status" value="1"/>
</dbReference>
<dbReference type="GO" id="GO:0004733">
    <property type="term" value="F:pyridoxamine phosphate oxidase activity"/>
    <property type="evidence" value="ECO:0007669"/>
    <property type="project" value="InterPro"/>
</dbReference>
<dbReference type="HAMAP" id="MF_01629">
    <property type="entry name" value="PdxH"/>
    <property type="match status" value="1"/>
</dbReference>
<gene>
    <name evidence="7" type="ORF">UFOPK2342_00928</name>
    <name evidence="8" type="ORF">UFOPK3266_00009</name>
</gene>
<dbReference type="EMBL" id="CAEZXB010000015">
    <property type="protein sequence ID" value="CAB4678012.1"/>
    <property type="molecule type" value="Genomic_DNA"/>
</dbReference>
<organism evidence="7">
    <name type="scientific">freshwater metagenome</name>
    <dbReference type="NCBI Taxonomy" id="449393"/>
    <lineage>
        <taxon>unclassified sequences</taxon>
        <taxon>metagenomes</taxon>
        <taxon>ecological metagenomes</taxon>
    </lineage>
</organism>
<dbReference type="PROSITE" id="PS01064">
    <property type="entry name" value="PYRIDOX_OXIDASE"/>
    <property type="match status" value="1"/>
</dbReference>
<dbReference type="InterPro" id="IPR019740">
    <property type="entry name" value="Pyridox_Oxase_CS"/>
</dbReference>
<evidence type="ECO:0000259" key="5">
    <source>
        <dbReference type="Pfam" id="PF01243"/>
    </source>
</evidence>
<evidence type="ECO:0000259" key="6">
    <source>
        <dbReference type="Pfam" id="PF10590"/>
    </source>
</evidence>
<dbReference type="Pfam" id="PF01243">
    <property type="entry name" value="PNPOx_N"/>
    <property type="match status" value="1"/>
</dbReference>
<keyword evidence="3" id="KW-0288">FMN</keyword>
<dbReference type="GO" id="GO:0010181">
    <property type="term" value="F:FMN binding"/>
    <property type="evidence" value="ECO:0007669"/>
    <property type="project" value="InterPro"/>
</dbReference>
<evidence type="ECO:0000256" key="3">
    <source>
        <dbReference type="ARBA" id="ARBA00022643"/>
    </source>
</evidence>
<dbReference type="Gene3D" id="2.30.110.10">
    <property type="entry name" value="Electron Transport, Fmn-binding Protein, Chain A"/>
    <property type="match status" value="1"/>
</dbReference>
<dbReference type="AlphaFoldDB" id="A0A6J6MVZ3"/>
<dbReference type="NCBIfam" id="TIGR00558">
    <property type="entry name" value="pdxH"/>
    <property type="match status" value="1"/>
</dbReference>
<dbReference type="InterPro" id="IPR012349">
    <property type="entry name" value="Split_barrel_FMN-bd"/>
</dbReference>
<dbReference type="Pfam" id="PF10590">
    <property type="entry name" value="PNP_phzG_C"/>
    <property type="match status" value="1"/>
</dbReference>
<dbReference type="InterPro" id="IPR000659">
    <property type="entry name" value="Pyridox_Oxase"/>
</dbReference>